<dbReference type="Gene3D" id="3.30.565.10">
    <property type="entry name" value="Histidine kinase-like ATPase, C-terminal domain"/>
    <property type="match status" value="1"/>
</dbReference>
<evidence type="ECO:0000313" key="12">
    <source>
        <dbReference type="EMBL" id="MBS2554051.1"/>
    </source>
</evidence>
<evidence type="ECO:0000256" key="6">
    <source>
        <dbReference type="ARBA" id="ARBA00022777"/>
    </source>
</evidence>
<comment type="catalytic activity">
    <reaction evidence="1">
        <text>ATP + protein L-histidine = ADP + protein N-phospho-L-histidine.</text>
        <dbReference type="EC" id="2.7.13.3"/>
    </reaction>
</comment>
<feature type="transmembrane region" description="Helical" evidence="9">
    <location>
        <begin position="83"/>
        <end position="103"/>
    </location>
</feature>
<dbReference type="InterPro" id="IPR036890">
    <property type="entry name" value="HATPase_C_sf"/>
</dbReference>
<sequence length="460" mass="47592">MNTDPATGQTTVIATVTTLVASTLLGIRAVMAALGPWVASRTTAMRRFGVPDVLGAPAAGHTGLIMTGAEDDFPDLRRWTERWPASAVAMRLLAIGSMTIGVVQSRHPAAWVLGGIATVTGVIWALSPIHRVRVLLPAIAVFAVTGAALAGSGLVVPSGLMYVFVSLLYLQALAEPRVASLYIGAAAIASGAVSAVVAGDGNEFPWIIAVAVGGYVFGDARRSRRLALQRAQDLLVMTRRANTEQAHAAALAERGRIARDVHDVLAHSLSGLAIQLEAADALLSDGSDLERAHTMVVRARRLARDGLSEVRRAVAALREDVKPPEETLAALTTDYAEVTGWPASFEVVGGPVPELAVETAQTLQRVTQEALTNARKHAPGAAVEVRLAVGADTITLTIENTASRAPSAPLTNTGGGWGIVGLRERVGLVGGSVEAEPTAAGGFRVAAVVPIAAAGADVFA</sequence>
<keyword evidence="7" id="KW-0067">ATP-binding</keyword>
<evidence type="ECO:0000256" key="7">
    <source>
        <dbReference type="ARBA" id="ARBA00022840"/>
    </source>
</evidence>
<dbReference type="Proteomes" id="UP000730482">
    <property type="component" value="Unassembled WGS sequence"/>
</dbReference>
<dbReference type="InterPro" id="IPR050482">
    <property type="entry name" value="Sensor_HK_TwoCompSys"/>
</dbReference>
<evidence type="ECO:0000256" key="8">
    <source>
        <dbReference type="ARBA" id="ARBA00023012"/>
    </source>
</evidence>
<keyword evidence="8" id="KW-0902">Two-component regulatory system</keyword>
<proteinExistence type="predicted"/>
<feature type="transmembrane region" description="Helical" evidence="9">
    <location>
        <begin position="134"/>
        <end position="150"/>
    </location>
</feature>
<evidence type="ECO:0000256" key="1">
    <source>
        <dbReference type="ARBA" id="ARBA00000085"/>
    </source>
</evidence>
<gene>
    <name evidence="12" type="ORF">KGQ19_45080</name>
</gene>
<keyword evidence="4" id="KW-0808">Transferase</keyword>
<dbReference type="Gene3D" id="1.20.5.1930">
    <property type="match status" value="1"/>
</dbReference>
<name>A0ABS5L6R3_9ACTN</name>
<dbReference type="PANTHER" id="PTHR24421:SF10">
    <property type="entry name" value="NITRATE_NITRITE SENSOR PROTEIN NARQ"/>
    <property type="match status" value="1"/>
</dbReference>
<dbReference type="Pfam" id="PF02518">
    <property type="entry name" value="HATPase_c"/>
    <property type="match status" value="1"/>
</dbReference>
<dbReference type="InterPro" id="IPR011712">
    <property type="entry name" value="Sig_transdc_His_kin_sub3_dim/P"/>
</dbReference>
<protein>
    <recommendedName>
        <fullName evidence="2">histidine kinase</fullName>
        <ecNumber evidence="2">2.7.13.3</ecNumber>
    </recommendedName>
</protein>
<keyword evidence="9" id="KW-0812">Transmembrane</keyword>
<keyword evidence="5" id="KW-0547">Nucleotide-binding</keyword>
<dbReference type="CDD" id="cd16917">
    <property type="entry name" value="HATPase_UhpB-NarQ-NarX-like"/>
    <property type="match status" value="1"/>
</dbReference>
<dbReference type="PANTHER" id="PTHR24421">
    <property type="entry name" value="NITRATE/NITRITE SENSOR PROTEIN NARX-RELATED"/>
    <property type="match status" value="1"/>
</dbReference>
<evidence type="ECO:0000259" key="10">
    <source>
        <dbReference type="Pfam" id="PF02518"/>
    </source>
</evidence>
<dbReference type="EC" id="2.7.13.3" evidence="2"/>
<feature type="transmembrane region" description="Helical" evidence="9">
    <location>
        <begin position="12"/>
        <end position="39"/>
    </location>
</feature>
<reference evidence="12 13" key="1">
    <citation type="submission" date="2020-02" db="EMBL/GenBank/DDBJ databases">
        <title>Acidophilic actinobacteria isolated from forest soil.</title>
        <authorList>
            <person name="Golinska P."/>
        </authorList>
    </citation>
    <scope>NUCLEOTIDE SEQUENCE [LARGE SCALE GENOMIC DNA]</scope>
    <source>
        <strain evidence="12 13">NL8</strain>
    </source>
</reference>
<keyword evidence="13" id="KW-1185">Reference proteome</keyword>
<comment type="caution">
    <text evidence="12">The sequence shown here is derived from an EMBL/GenBank/DDBJ whole genome shotgun (WGS) entry which is preliminary data.</text>
</comment>
<evidence type="ECO:0000256" key="4">
    <source>
        <dbReference type="ARBA" id="ARBA00022679"/>
    </source>
</evidence>
<organism evidence="12 13">
    <name type="scientific">Catenulispora pinistramenti</name>
    <dbReference type="NCBI Taxonomy" id="2705254"/>
    <lineage>
        <taxon>Bacteria</taxon>
        <taxon>Bacillati</taxon>
        <taxon>Actinomycetota</taxon>
        <taxon>Actinomycetes</taxon>
        <taxon>Catenulisporales</taxon>
        <taxon>Catenulisporaceae</taxon>
        <taxon>Catenulispora</taxon>
    </lineage>
</organism>
<keyword evidence="3" id="KW-0597">Phosphoprotein</keyword>
<dbReference type="InterPro" id="IPR003594">
    <property type="entry name" value="HATPase_dom"/>
</dbReference>
<feature type="domain" description="Signal transduction histidine kinase subgroup 3 dimerisation and phosphoacceptor" evidence="11">
    <location>
        <begin position="253"/>
        <end position="320"/>
    </location>
</feature>
<keyword evidence="9" id="KW-1133">Transmembrane helix</keyword>
<evidence type="ECO:0000256" key="5">
    <source>
        <dbReference type="ARBA" id="ARBA00022741"/>
    </source>
</evidence>
<evidence type="ECO:0000259" key="11">
    <source>
        <dbReference type="Pfam" id="PF07730"/>
    </source>
</evidence>
<dbReference type="SUPFAM" id="SSF55874">
    <property type="entry name" value="ATPase domain of HSP90 chaperone/DNA topoisomerase II/histidine kinase"/>
    <property type="match status" value="1"/>
</dbReference>
<evidence type="ECO:0000256" key="3">
    <source>
        <dbReference type="ARBA" id="ARBA00022553"/>
    </source>
</evidence>
<dbReference type="Pfam" id="PF07730">
    <property type="entry name" value="HisKA_3"/>
    <property type="match status" value="1"/>
</dbReference>
<evidence type="ECO:0000313" key="13">
    <source>
        <dbReference type="Proteomes" id="UP000730482"/>
    </source>
</evidence>
<dbReference type="RefSeq" id="WP_212021175.1">
    <property type="nucleotide sequence ID" value="NZ_JAAFYZ010000314.1"/>
</dbReference>
<dbReference type="EMBL" id="JAAFYZ010000314">
    <property type="protein sequence ID" value="MBS2554051.1"/>
    <property type="molecule type" value="Genomic_DNA"/>
</dbReference>
<accession>A0ABS5L6R3</accession>
<feature type="transmembrane region" description="Helical" evidence="9">
    <location>
        <begin position="109"/>
        <end position="127"/>
    </location>
</feature>
<evidence type="ECO:0000256" key="9">
    <source>
        <dbReference type="SAM" id="Phobius"/>
    </source>
</evidence>
<evidence type="ECO:0000256" key="2">
    <source>
        <dbReference type="ARBA" id="ARBA00012438"/>
    </source>
</evidence>
<keyword evidence="6" id="KW-0418">Kinase</keyword>
<keyword evidence="9" id="KW-0472">Membrane</keyword>
<feature type="domain" description="Histidine kinase/HSP90-like ATPase" evidence="10">
    <location>
        <begin position="361"/>
        <end position="451"/>
    </location>
</feature>